<dbReference type="GO" id="GO:0003723">
    <property type="term" value="F:RNA binding"/>
    <property type="evidence" value="ECO:0007669"/>
    <property type="project" value="UniProtKB-KW"/>
</dbReference>
<keyword evidence="2" id="KW-0479">Metal-binding</keyword>
<feature type="compositionally biased region" description="Acidic residues" evidence="3">
    <location>
        <begin position="491"/>
        <end position="503"/>
    </location>
</feature>
<organism evidence="5 6">
    <name type="scientific">Meganyctiphanes norvegica</name>
    <name type="common">Northern krill</name>
    <name type="synonym">Thysanopoda norvegica</name>
    <dbReference type="NCBI Taxonomy" id="48144"/>
    <lineage>
        <taxon>Eukaryota</taxon>
        <taxon>Metazoa</taxon>
        <taxon>Ecdysozoa</taxon>
        <taxon>Arthropoda</taxon>
        <taxon>Crustacea</taxon>
        <taxon>Multicrustacea</taxon>
        <taxon>Malacostraca</taxon>
        <taxon>Eumalacostraca</taxon>
        <taxon>Eucarida</taxon>
        <taxon>Euphausiacea</taxon>
        <taxon>Euphausiidae</taxon>
        <taxon>Meganyctiphanes</taxon>
    </lineage>
</organism>
<proteinExistence type="inferred from homology"/>
<reference evidence="5 6" key="1">
    <citation type="submission" date="2024-05" db="EMBL/GenBank/DDBJ databases">
        <authorList>
            <person name="Wallberg A."/>
        </authorList>
    </citation>
    <scope>NUCLEOTIDE SEQUENCE [LARGE SCALE GENOMIC DNA]</scope>
</reference>
<gene>
    <name evidence="5" type="ORF">MNOR_LOCUS16394</name>
</gene>
<comment type="cofactor">
    <cofactor evidence="2">
        <name>a divalent metal cation</name>
        <dbReference type="ChEBI" id="CHEBI:60240"/>
    </cofactor>
</comment>
<dbReference type="GO" id="GO:0005829">
    <property type="term" value="C:cytosol"/>
    <property type="evidence" value="ECO:0007669"/>
    <property type="project" value="TreeGrafter"/>
</dbReference>
<sequence>MAFFGESMAGSLNVPNAFSNPDSIGKDDKILTVTPAMVPITEKMTASTKLPRTFSNPDSIGKDVQLISFELSDSCNRNTYRNPAKGYKNRMSKNVSFASKGQNALLSQGHQVASPYKSKQQNEFVIKQPNTYDQKCSTFKEPEVLGNFFIDSDGNFVQNTLPFKFIDGKYLTADGEMNVDIDLTKDVSDSHGAHNAVKDEDLESLLQWVTHNKTQFLEEDKERLTASIISTHNSLSEIMKIPYTPKNEWILSATMYKGTVYLLNAKQSGKTDPAQNLGQKFEDYITGDAIQEEASSSAHCVLRTQLDDLELLYAPDVDCADPEKFQESFEDLSNFINIETCKELSGQKANTYYKKHKTRDIWCESKLSGIPRTVVGFKTEEGKVNSIRLLDVNELPKIGINSWKPNVCLKFLSTYLSYIKKETSKHPNQVLEFTKHSRGSITWKIAKNSEVLPQWYKDEIFGTHDTGKDDKEVKREEEIVNQDNPDKTVDGDGDNDDAEEVHS</sequence>
<accession>A0AAV2QUY3</accession>
<evidence type="ECO:0000256" key="1">
    <source>
        <dbReference type="ARBA" id="ARBA00006562"/>
    </source>
</evidence>
<dbReference type="GO" id="GO:0004518">
    <property type="term" value="F:nuclease activity"/>
    <property type="evidence" value="ECO:0007669"/>
    <property type="project" value="UniProtKB-KW"/>
</dbReference>
<dbReference type="Proteomes" id="UP001497623">
    <property type="component" value="Unassembled WGS sequence"/>
</dbReference>
<dbReference type="GO" id="GO:0000956">
    <property type="term" value="P:nuclear-transcribed mRNA catabolic process"/>
    <property type="evidence" value="ECO:0007669"/>
    <property type="project" value="TreeGrafter"/>
</dbReference>
<comment type="similarity">
    <text evidence="1 2">Belongs to the DXO/Dom3Z family.</text>
</comment>
<evidence type="ECO:0000313" key="5">
    <source>
        <dbReference type="EMBL" id="CAL4099079.1"/>
    </source>
</evidence>
<dbReference type="AlphaFoldDB" id="A0AAV2QUY3"/>
<feature type="compositionally biased region" description="Basic and acidic residues" evidence="3">
    <location>
        <begin position="463"/>
        <end position="490"/>
    </location>
</feature>
<comment type="subcellular location">
    <subcellularLocation>
        <location evidence="2">Nucleus</location>
    </subcellularLocation>
</comment>
<feature type="region of interest" description="Disordered" evidence="3">
    <location>
        <begin position="463"/>
        <end position="503"/>
    </location>
</feature>
<dbReference type="EMBL" id="CAXKWB010010746">
    <property type="protein sequence ID" value="CAL4099079.1"/>
    <property type="molecule type" value="Genomic_DNA"/>
</dbReference>
<protein>
    <recommendedName>
        <fullName evidence="2">Decapping nuclease</fullName>
        <ecNumber evidence="2">3.6.1.-</ecNumber>
    </recommendedName>
</protein>
<dbReference type="GO" id="GO:0005634">
    <property type="term" value="C:nucleus"/>
    <property type="evidence" value="ECO:0007669"/>
    <property type="project" value="UniProtKB-SubCell"/>
</dbReference>
<evidence type="ECO:0000256" key="2">
    <source>
        <dbReference type="RuleBase" id="RU367113"/>
    </source>
</evidence>
<dbReference type="GO" id="GO:0034353">
    <property type="term" value="F:mRNA 5'-diphosphatase activity"/>
    <property type="evidence" value="ECO:0007669"/>
    <property type="project" value="TreeGrafter"/>
</dbReference>
<dbReference type="PANTHER" id="PTHR12395">
    <property type="entry name" value="DOM-3 RELATED"/>
    <property type="match status" value="1"/>
</dbReference>
<keyword evidence="6" id="KW-1185">Reference proteome</keyword>
<dbReference type="InterPro" id="IPR013961">
    <property type="entry name" value="RAI1"/>
</dbReference>
<keyword evidence="2" id="KW-0694">RNA-binding</keyword>
<keyword evidence="2" id="KW-0539">Nucleus</keyword>
<dbReference type="GO" id="GO:0046872">
    <property type="term" value="F:metal ion binding"/>
    <property type="evidence" value="ECO:0007669"/>
    <property type="project" value="UniProtKB-KW"/>
</dbReference>
<evidence type="ECO:0000256" key="3">
    <source>
        <dbReference type="SAM" id="MobiDB-lite"/>
    </source>
</evidence>
<comment type="caution">
    <text evidence="5">The sequence shown here is derived from an EMBL/GenBank/DDBJ whole genome shotgun (WGS) entry which is preliminary data.</text>
</comment>
<keyword evidence="2" id="KW-0378">Hydrolase</keyword>
<keyword evidence="2" id="KW-0547">Nucleotide-binding</keyword>
<dbReference type="GO" id="GO:0110155">
    <property type="term" value="P:NAD-cap decapping"/>
    <property type="evidence" value="ECO:0007669"/>
    <property type="project" value="TreeGrafter"/>
</dbReference>
<evidence type="ECO:0000259" key="4">
    <source>
        <dbReference type="Pfam" id="PF08652"/>
    </source>
</evidence>
<keyword evidence="2" id="KW-0540">Nuclease</keyword>
<dbReference type="InterPro" id="IPR039039">
    <property type="entry name" value="RAI1-like_fam"/>
</dbReference>
<dbReference type="Pfam" id="PF08652">
    <property type="entry name" value="RAI1"/>
    <property type="match status" value="1"/>
</dbReference>
<dbReference type="PANTHER" id="PTHR12395:SF9">
    <property type="entry name" value="DECAPPING AND EXORIBONUCLEASE PROTEIN"/>
    <property type="match status" value="1"/>
</dbReference>
<dbReference type="EC" id="3.6.1.-" evidence="2"/>
<dbReference type="GO" id="GO:0000166">
    <property type="term" value="F:nucleotide binding"/>
    <property type="evidence" value="ECO:0007669"/>
    <property type="project" value="UniProtKB-KW"/>
</dbReference>
<comment type="function">
    <text evidence="2">Decapping enzyme for NAD-capped RNAs: specifically hydrolyzes the nicotinamide adenine dinucleotide (NAD) cap from a subset of RNAs by removing the entire NAD moiety from the 5'-end of an NAD-capped RNA.</text>
</comment>
<name>A0AAV2QUY3_MEGNR</name>
<feature type="domain" description="RAI1-like" evidence="4">
    <location>
        <begin position="140"/>
        <end position="457"/>
    </location>
</feature>
<evidence type="ECO:0000313" key="6">
    <source>
        <dbReference type="Proteomes" id="UP001497623"/>
    </source>
</evidence>